<name>A0A8X6WRU7_9ARAC</name>
<accession>A0A8X6WRU7</accession>
<gene>
    <name evidence="1" type="ORF">TNIN_486251</name>
</gene>
<sequence>MLAFVLILFVLVGSLNCYSLLFLCKWLMQISVRT</sequence>
<dbReference type="EMBL" id="BMAV01001804">
    <property type="protein sequence ID" value="GFY40282.1"/>
    <property type="molecule type" value="Genomic_DNA"/>
</dbReference>
<dbReference type="Proteomes" id="UP000886998">
    <property type="component" value="Unassembled WGS sequence"/>
</dbReference>
<protein>
    <submittedName>
        <fullName evidence="1">Uncharacterized protein</fullName>
    </submittedName>
</protein>
<reference evidence="1" key="1">
    <citation type="submission" date="2020-08" db="EMBL/GenBank/DDBJ databases">
        <title>Multicomponent nature underlies the extraordinary mechanical properties of spider dragline silk.</title>
        <authorList>
            <person name="Kono N."/>
            <person name="Nakamura H."/>
            <person name="Mori M."/>
            <person name="Yoshida Y."/>
            <person name="Ohtoshi R."/>
            <person name="Malay A.D."/>
            <person name="Moran D.A.P."/>
            <person name="Tomita M."/>
            <person name="Numata K."/>
            <person name="Arakawa K."/>
        </authorList>
    </citation>
    <scope>NUCLEOTIDE SEQUENCE</scope>
</reference>
<dbReference type="AlphaFoldDB" id="A0A8X6WRU7"/>
<proteinExistence type="predicted"/>
<comment type="caution">
    <text evidence="1">The sequence shown here is derived from an EMBL/GenBank/DDBJ whole genome shotgun (WGS) entry which is preliminary data.</text>
</comment>
<keyword evidence="2" id="KW-1185">Reference proteome</keyword>
<feature type="non-terminal residue" evidence="1">
    <location>
        <position position="34"/>
    </location>
</feature>
<organism evidence="1 2">
    <name type="scientific">Trichonephila inaurata madagascariensis</name>
    <dbReference type="NCBI Taxonomy" id="2747483"/>
    <lineage>
        <taxon>Eukaryota</taxon>
        <taxon>Metazoa</taxon>
        <taxon>Ecdysozoa</taxon>
        <taxon>Arthropoda</taxon>
        <taxon>Chelicerata</taxon>
        <taxon>Arachnida</taxon>
        <taxon>Araneae</taxon>
        <taxon>Araneomorphae</taxon>
        <taxon>Entelegynae</taxon>
        <taxon>Araneoidea</taxon>
        <taxon>Nephilidae</taxon>
        <taxon>Trichonephila</taxon>
        <taxon>Trichonephila inaurata</taxon>
    </lineage>
</organism>
<evidence type="ECO:0000313" key="2">
    <source>
        <dbReference type="Proteomes" id="UP000886998"/>
    </source>
</evidence>
<evidence type="ECO:0000313" key="1">
    <source>
        <dbReference type="EMBL" id="GFY40282.1"/>
    </source>
</evidence>